<dbReference type="PROSITE" id="PS00086">
    <property type="entry name" value="CYTOCHROME_P450"/>
    <property type="match status" value="1"/>
</dbReference>
<feature type="compositionally biased region" description="Basic residues" evidence="2">
    <location>
        <begin position="55"/>
        <end position="73"/>
    </location>
</feature>
<dbReference type="GO" id="GO:0016705">
    <property type="term" value="F:oxidoreductase activity, acting on paired donors, with incorporation or reduction of molecular oxygen"/>
    <property type="evidence" value="ECO:0007669"/>
    <property type="project" value="InterPro"/>
</dbReference>
<evidence type="ECO:0000256" key="2">
    <source>
        <dbReference type="SAM" id="MobiDB-lite"/>
    </source>
</evidence>
<reference evidence="3 4" key="1">
    <citation type="journal article" date="2013" name="Genome Announc.">
        <title>Draft Genome Sequence of Streptomyces viridochromogenes Strain Tu57, Producer of Avilamycin.</title>
        <authorList>
            <person name="Gruning B.A."/>
            <person name="Erxleben A."/>
            <person name="Hahnlein A."/>
            <person name="Gunther S."/>
        </authorList>
    </citation>
    <scope>NUCLEOTIDE SEQUENCE [LARGE SCALE GENOMIC DNA]</scope>
    <source>
        <strain evidence="3 4">Tue57</strain>
    </source>
</reference>
<proteinExistence type="inferred from homology"/>
<dbReference type="PANTHER" id="PTHR46696:SF1">
    <property type="entry name" value="CYTOCHROME P450 YJIB-RELATED"/>
    <property type="match status" value="1"/>
</dbReference>
<comment type="similarity">
    <text evidence="1">Belongs to the cytochrome P450 family.</text>
</comment>
<feature type="region of interest" description="Disordered" evidence="2">
    <location>
        <begin position="28"/>
        <end position="108"/>
    </location>
</feature>
<accession>L8PJX6</accession>
<dbReference type="PATRIC" id="fig|1160705.3.peg.1272"/>
<dbReference type="InterPro" id="IPR017972">
    <property type="entry name" value="Cyt_P450_CS"/>
</dbReference>
<dbReference type="GO" id="GO:0020037">
    <property type="term" value="F:heme binding"/>
    <property type="evidence" value="ECO:0007669"/>
    <property type="project" value="InterPro"/>
</dbReference>
<dbReference type="GO" id="GO:0004497">
    <property type="term" value="F:monooxygenase activity"/>
    <property type="evidence" value="ECO:0007669"/>
    <property type="project" value="InterPro"/>
</dbReference>
<dbReference type="Gene3D" id="1.10.630.10">
    <property type="entry name" value="Cytochrome P450"/>
    <property type="match status" value="1"/>
</dbReference>
<dbReference type="Proteomes" id="UP000011205">
    <property type="component" value="Unassembled WGS sequence"/>
</dbReference>
<dbReference type="InterPro" id="IPR036396">
    <property type="entry name" value="Cyt_P450_sf"/>
</dbReference>
<dbReference type="EMBL" id="AMLP01000043">
    <property type="protein sequence ID" value="ELS57851.1"/>
    <property type="molecule type" value="Genomic_DNA"/>
</dbReference>
<protein>
    <submittedName>
        <fullName evidence="3">Putative Cytochrome</fullName>
    </submittedName>
</protein>
<evidence type="ECO:0000313" key="3">
    <source>
        <dbReference type="EMBL" id="ELS57851.1"/>
    </source>
</evidence>
<evidence type="ECO:0000256" key="1">
    <source>
        <dbReference type="ARBA" id="ARBA00010617"/>
    </source>
</evidence>
<dbReference type="AlphaFoldDB" id="L8PJX6"/>
<evidence type="ECO:0000313" key="4">
    <source>
        <dbReference type="Proteomes" id="UP000011205"/>
    </source>
</evidence>
<comment type="caution">
    <text evidence="3">The sequence shown here is derived from an EMBL/GenBank/DDBJ whole genome shotgun (WGS) entry which is preliminary data.</text>
</comment>
<organism evidence="3 4">
    <name type="scientific">Streptomyces viridochromogenes Tue57</name>
    <dbReference type="NCBI Taxonomy" id="1160705"/>
    <lineage>
        <taxon>Bacteria</taxon>
        <taxon>Bacillati</taxon>
        <taxon>Actinomycetota</taxon>
        <taxon>Actinomycetes</taxon>
        <taxon>Kitasatosporales</taxon>
        <taxon>Streptomycetaceae</taxon>
        <taxon>Streptomyces</taxon>
    </lineage>
</organism>
<dbReference type="PANTHER" id="PTHR46696">
    <property type="entry name" value="P450, PUTATIVE (EUROFUNG)-RELATED"/>
    <property type="match status" value="1"/>
</dbReference>
<sequence length="172" mass="19061">MRSRKIGKRLPASDPGLLQLAVEHELPALVHTPHRDKAAGTRRTPGRRTGVGHRPGTRRPRPPQRAHRRHGPRQRLPGRVLDPPEDQDERGPHGRVHRPRNLDVGRDAGGHLAFGHGLHQCLGQSPARTELRLGLPTLFRRLPALRMTAPPESPALATSTVHGVRSLPVAWR</sequence>
<name>L8PJX6_STRVR</name>
<dbReference type="SUPFAM" id="SSF48264">
    <property type="entry name" value="Cytochrome P450"/>
    <property type="match status" value="1"/>
</dbReference>
<gene>
    <name evidence="3" type="ORF">STVIR_1275</name>
</gene>
<dbReference type="GO" id="GO:0005506">
    <property type="term" value="F:iron ion binding"/>
    <property type="evidence" value="ECO:0007669"/>
    <property type="project" value="InterPro"/>
</dbReference>